<comment type="subcellular location">
    <subcellularLocation>
        <location evidence="3">Cytoplasm</location>
    </subcellularLocation>
    <subcellularLocation>
        <location evidence="2">Nucleus</location>
    </subcellularLocation>
</comment>
<dbReference type="Pfam" id="PF04564">
    <property type="entry name" value="U-box"/>
    <property type="match status" value="1"/>
</dbReference>
<dbReference type="InterPro" id="IPR019474">
    <property type="entry name" value="Ub_conjug_fac_E4_core"/>
</dbReference>
<dbReference type="GO" id="GO:0005634">
    <property type="term" value="C:nucleus"/>
    <property type="evidence" value="ECO:0007669"/>
    <property type="project" value="UniProtKB-SubCell"/>
</dbReference>
<evidence type="ECO:0000256" key="7">
    <source>
        <dbReference type="ARBA" id="ARBA00022490"/>
    </source>
</evidence>
<dbReference type="EC" id="2.3.2.27" evidence="6"/>
<evidence type="ECO:0000256" key="1">
    <source>
        <dbReference type="ARBA" id="ARBA00000900"/>
    </source>
</evidence>
<dbReference type="SUPFAM" id="SSF57850">
    <property type="entry name" value="RING/U-box"/>
    <property type="match status" value="1"/>
</dbReference>
<dbReference type="PANTHER" id="PTHR13931">
    <property type="entry name" value="UBIQUITINATION FACTOR E4"/>
    <property type="match status" value="1"/>
</dbReference>
<keyword evidence="9" id="KW-0833">Ubl conjugation pathway</keyword>
<keyword evidence="7" id="KW-0963">Cytoplasm</keyword>
<dbReference type="GO" id="GO:0034450">
    <property type="term" value="F:ubiquitin-ubiquitin ligase activity"/>
    <property type="evidence" value="ECO:0007669"/>
    <property type="project" value="InterPro"/>
</dbReference>
<feature type="coiled-coil region" evidence="11">
    <location>
        <begin position="501"/>
        <end position="528"/>
    </location>
</feature>
<reference evidence="14" key="1">
    <citation type="submission" date="2022-11" db="UniProtKB">
        <authorList>
            <consortium name="WormBaseParasite"/>
        </authorList>
    </citation>
    <scope>IDENTIFICATION</scope>
</reference>
<dbReference type="PROSITE" id="PS51698">
    <property type="entry name" value="U_BOX"/>
    <property type="match status" value="1"/>
</dbReference>
<feature type="domain" description="U-box" evidence="12">
    <location>
        <begin position="949"/>
        <end position="1022"/>
    </location>
</feature>
<dbReference type="InterPro" id="IPR013083">
    <property type="entry name" value="Znf_RING/FYVE/PHD"/>
</dbReference>
<comment type="similarity">
    <text evidence="5">Belongs to the ubiquitin conjugation factor E4 family.</text>
</comment>
<evidence type="ECO:0000256" key="8">
    <source>
        <dbReference type="ARBA" id="ARBA00022679"/>
    </source>
</evidence>
<evidence type="ECO:0000313" key="13">
    <source>
        <dbReference type="Proteomes" id="UP000887572"/>
    </source>
</evidence>
<dbReference type="GO" id="GO:0006511">
    <property type="term" value="P:ubiquitin-dependent protein catabolic process"/>
    <property type="evidence" value="ECO:0007669"/>
    <property type="project" value="InterPro"/>
</dbReference>
<dbReference type="FunFam" id="3.30.40.10:FF:000055">
    <property type="entry name" value="Ubiquitin conjugation factor e4 a"/>
    <property type="match status" value="1"/>
</dbReference>
<organism evidence="13 14">
    <name type="scientific">Globodera rostochiensis</name>
    <name type="common">Golden nematode worm</name>
    <name type="synonym">Heterodera rostochiensis</name>
    <dbReference type="NCBI Taxonomy" id="31243"/>
    <lineage>
        <taxon>Eukaryota</taxon>
        <taxon>Metazoa</taxon>
        <taxon>Ecdysozoa</taxon>
        <taxon>Nematoda</taxon>
        <taxon>Chromadorea</taxon>
        <taxon>Rhabditida</taxon>
        <taxon>Tylenchina</taxon>
        <taxon>Tylenchomorpha</taxon>
        <taxon>Tylenchoidea</taxon>
        <taxon>Heteroderidae</taxon>
        <taxon>Heteroderinae</taxon>
        <taxon>Globodera</taxon>
    </lineage>
</organism>
<evidence type="ECO:0000259" key="12">
    <source>
        <dbReference type="PROSITE" id="PS51698"/>
    </source>
</evidence>
<dbReference type="GO" id="GO:0000151">
    <property type="term" value="C:ubiquitin ligase complex"/>
    <property type="evidence" value="ECO:0007669"/>
    <property type="project" value="InterPro"/>
</dbReference>
<dbReference type="WBParaSite" id="Gr19_v10_g17402.t1">
    <property type="protein sequence ID" value="Gr19_v10_g17402.t1"/>
    <property type="gene ID" value="Gr19_v10_g17402"/>
</dbReference>
<dbReference type="SMART" id="SM00504">
    <property type="entry name" value="Ubox"/>
    <property type="match status" value="1"/>
</dbReference>
<evidence type="ECO:0000256" key="10">
    <source>
        <dbReference type="ARBA" id="ARBA00023242"/>
    </source>
</evidence>
<dbReference type="GO" id="GO:0000209">
    <property type="term" value="P:protein polyubiquitination"/>
    <property type="evidence" value="ECO:0007669"/>
    <property type="project" value="TreeGrafter"/>
</dbReference>
<keyword evidence="13" id="KW-1185">Reference proteome</keyword>
<evidence type="ECO:0000256" key="9">
    <source>
        <dbReference type="ARBA" id="ARBA00022786"/>
    </source>
</evidence>
<evidence type="ECO:0000256" key="5">
    <source>
        <dbReference type="ARBA" id="ARBA00007434"/>
    </source>
</evidence>
<dbReference type="GO" id="GO:0005737">
    <property type="term" value="C:cytoplasm"/>
    <property type="evidence" value="ECO:0007669"/>
    <property type="project" value="UniProtKB-SubCell"/>
</dbReference>
<accession>A0A914HHH6</accession>
<evidence type="ECO:0000256" key="6">
    <source>
        <dbReference type="ARBA" id="ARBA00012483"/>
    </source>
</evidence>
<dbReference type="Pfam" id="PF10408">
    <property type="entry name" value="Ufd2P_core"/>
    <property type="match status" value="2"/>
</dbReference>
<dbReference type="PANTHER" id="PTHR13931:SF2">
    <property type="entry name" value="UBIQUITIN CONJUGATION FACTOR E4 B"/>
    <property type="match status" value="1"/>
</dbReference>
<evidence type="ECO:0000256" key="4">
    <source>
        <dbReference type="ARBA" id="ARBA00004906"/>
    </source>
</evidence>
<keyword evidence="11" id="KW-0175">Coiled coil</keyword>
<dbReference type="Gene3D" id="3.30.40.10">
    <property type="entry name" value="Zinc/RING finger domain, C3HC4 (zinc finger)"/>
    <property type="match status" value="1"/>
</dbReference>
<evidence type="ECO:0000256" key="2">
    <source>
        <dbReference type="ARBA" id="ARBA00004123"/>
    </source>
</evidence>
<dbReference type="GO" id="GO:0036503">
    <property type="term" value="P:ERAD pathway"/>
    <property type="evidence" value="ECO:0007669"/>
    <property type="project" value="InterPro"/>
</dbReference>
<comment type="pathway">
    <text evidence="4">Protein modification; protein ubiquitination.</text>
</comment>
<name>A0A914HHH6_GLORO</name>
<keyword evidence="10" id="KW-0539">Nucleus</keyword>
<keyword evidence="8" id="KW-0808">Transferase</keyword>
<dbReference type="AlphaFoldDB" id="A0A914HHH6"/>
<evidence type="ECO:0000256" key="3">
    <source>
        <dbReference type="ARBA" id="ARBA00004496"/>
    </source>
</evidence>
<dbReference type="InterPro" id="IPR003613">
    <property type="entry name" value="Ubox_domain"/>
</dbReference>
<dbReference type="Proteomes" id="UP000887572">
    <property type="component" value="Unplaced"/>
</dbReference>
<evidence type="ECO:0000313" key="14">
    <source>
        <dbReference type="WBParaSite" id="Gr19_v10_g17402.t1"/>
    </source>
</evidence>
<evidence type="ECO:0000256" key="11">
    <source>
        <dbReference type="SAM" id="Coils"/>
    </source>
</evidence>
<proteinExistence type="inferred from homology"/>
<comment type="catalytic activity">
    <reaction evidence="1">
        <text>S-ubiquitinyl-[E2 ubiquitin-conjugating enzyme]-L-cysteine + [acceptor protein]-L-lysine = [E2 ubiquitin-conjugating enzyme]-L-cysteine + N(6)-ubiquitinyl-[acceptor protein]-L-lysine.</text>
        <dbReference type="EC" id="2.3.2.27"/>
    </reaction>
</comment>
<sequence length="1025" mass="116544">MPAEAANSNPNASSVTTSAANNAISTHIVSEKNKDEAMEVDEQLGSDDVDILQSNLEYAFGVSIDDNSGIAQQFTSSPESLLQLQDLVRAALSSMAGKDEIGQSLLLDELISLAVNMIKSGDGFVSNSSVANADDALSALLPQFGLALSSVASSALEYLIGLRNRCDFLLTKSKDVAKCVAILNLLERRIMVQSTLFFRGLLSERCSYENVSAVFLERLLSEEIDTFFVHQLILCCRDSSSVDSAALVEVFNPILTLMRALILNATAEQKYNEIVEKIFMTLKQLLEVKLRDNTRPIAELIVLRPDFHPKISLTKNRGREFMSTSFLGPFLSLSIVGCQSFDLCFENASDAFSNAKLSETEKEQLMTTHRVWLGNLRLNLHVVVHALVVNGSTRLQTLDYIGHLLATNRKLSQLQADFSQLANFTEKVQGDYLLHPKCRIDSTDEARIYMDITTLESHRQTLDLTYTPNFNTECFFLTVEYMRISLIAMMNAHSRLRRFYIGDIRRRVQEMEERLKSLGASANAAQKSRIQSALNKANEMVKQFTVSADCYQCLLNDPNLVEKCVLFTNKLLRLLLQPIMPAFGQQNFEPSFDRFYSFPESYLEVAVEFLNFLLSNSKTARIFLKNLSDFPKQLLHLLLNLENIKNPFIASKIADLLFMLCPMVNQEASGFYRQIVTDPLAVEGLFPALVKFYSAVETTGSHTEFFDKFNIRRNIQVIFKCMWSDLSHRDRMVQYAGESSPSFVRFINMVLNDTTFLLDESLDKLKMIHDIEAILSKETEWNKLSQDEQQRKTEQLRDSKSQVKMWIQLGSDTMELFVTLTNDAPEIFRNEALGERVAAMLNHNLVQLCGPKCAQLKVHDAISRFEWDPRTLTQQIVMVYINLGSKMFAEQIAQDERSYTPETFATILERFKARNILTVNHLELFTHLAEQAEAAYKEKMSFEEEFEDEIPEEFKDALVYTLMSDPLLLPSGQICDRKNILRHLLSDPTNPFTRQPLTTDELKPADELKTRIKRWVQEKRGQSKR</sequence>
<dbReference type="InterPro" id="IPR045132">
    <property type="entry name" value="UBE4"/>
</dbReference>
<protein>
    <recommendedName>
        <fullName evidence="6">RING-type E3 ubiquitin transferase</fullName>
        <ecNumber evidence="6">2.3.2.27</ecNumber>
    </recommendedName>
</protein>